<comment type="caution">
    <text evidence="7">The sequence shown here is derived from an EMBL/GenBank/DDBJ whole genome shotgun (WGS) entry which is preliminary data.</text>
</comment>
<dbReference type="PANTHER" id="PTHR32479:SF19">
    <property type="entry name" value="ANAEROBIC GLYCEROL-3-PHOSPHATE DEHYDROGENASE SUBUNIT C"/>
    <property type="match status" value="1"/>
</dbReference>
<dbReference type="Pfam" id="PF02754">
    <property type="entry name" value="CCG"/>
    <property type="match status" value="2"/>
</dbReference>
<keyword evidence="4" id="KW-0408">Iron</keyword>
<dbReference type="PANTHER" id="PTHR32479">
    <property type="entry name" value="GLYCOLATE OXIDASE IRON-SULFUR SUBUNIT"/>
    <property type="match status" value="1"/>
</dbReference>
<dbReference type="GO" id="GO:0016491">
    <property type="term" value="F:oxidoreductase activity"/>
    <property type="evidence" value="ECO:0007669"/>
    <property type="project" value="UniProtKB-ARBA"/>
</dbReference>
<evidence type="ECO:0000256" key="5">
    <source>
        <dbReference type="ARBA" id="ARBA00023014"/>
    </source>
</evidence>
<evidence type="ECO:0000256" key="2">
    <source>
        <dbReference type="ARBA" id="ARBA00022723"/>
    </source>
</evidence>
<sequence>MSNPPREGNLEAPTRHAVDWKSPDYYDENLVVAEMERVFDICHGCRRCVSLCQSFPTLFDLVDESETMEVDGVDKADYKKVVDQCYLCDMCYMAKCPYVPPHKWDVDFPHLMLRAKAIEHKKTGGTLASKFLSSTDATGKLAGIPLVTEVVNAVNTWEPTRAITEKLLGVEKEAWLPPFASKTFRKIAQPNETLDVIDGKKTPGKVAIFSTCYVNYNEPGIGKDFVAILEHSGIPWTIAEREVCCGMPKLEQGDLDGVERLMQANIPNLLTLAEQGYAIIALVPSCTLMFKQELPLLFADDERVQRVADAVWDPFNYLVTRQKDGLLKDDFKQDLGTIAYHIPCHGRVQNIGRKTEQFLKQLPGTEIKTTERCSGHAGTYGVKKEFYTNAMKIGKPVFRQMNQAEPDYIASDCPLGGHHIAQGIQIYHDSTPELAHPISLVRKAYGI</sequence>
<evidence type="ECO:0000256" key="3">
    <source>
        <dbReference type="ARBA" id="ARBA00022737"/>
    </source>
</evidence>
<keyword evidence="1" id="KW-0004">4Fe-4S</keyword>
<feature type="domain" description="Cysteine-rich" evidence="6">
    <location>
        <begin position="338"/>
        <end position="415"/>
    </location>
</feature>
<evidence type="ECO:0000259" key="6">
    <source>
        <dbReference type="Pfam" id="PF02754"/>
    </source>
</evidence>
<gene>
    <name evidence="7" type="ORF">GP2143_01980</name>
</gene>
<evidence type="ECO:0000313" key="8">
    <source>
        <dbReference type="Proteomes" id="UP000004931"/>
    </source>
</evidence>
<dbReference type="STRING" id="247633.GP2143_01980"/>
<dbReference type="GO" id="GO:0046872">
    <property type="term" value="F:metal ion binding"/>
    <property type="evidence" value="ECO:0007669"/>
    <property type="project" value="UniProtKB-KW"/>
</dbReference>
<keyword evidence="3" id="KW-0677">Repeat</keyword>
<evidence type="ECO:0000256" key="1">
    <source>
        <dbReference type="ARBA" id="ARBA00022485"/>
    </source>
</evidence>
<protein>
    <submittedName>
        <fullName evidence="7">Fe-S oxidoreductase-like protein</fullName>
    </submittedName>
</protein>
<keyword evidence="5" id="KW-0411">Iron-sulfur</keyword>
<proteinExistence type="predicted"/>
<dbReference type="AlphaFoldDB" id="A0YG23"/>
<dbReference type="Proteomes" id="UP000004931">
    <property type="component" value="Unassembled WGS sequence"/>
</dbReference>
<dbReference type="eggNOG" id="COG0247">
    <property type="taxonomic scope" value="Bacteria"/>
</dbReference>
<dbReference type="GO" id="GO:0051539">
    <property type="term" value="F:4 iron, 4 sulfur cluster binding"/>
    <property type="evidence" value="ECO:0007669"/>
    <property type="project" value="UniProtKB-KW"/>
</dbReference>
<evidence type="ECO:0000313" key="7">
    <source>
        <dbReference type="EMBL" id="EAW30273.1"/>
    </source>
</evidence>
<name>A0YG23_9GAMM</name>
<dbReference type="OrthoDB" id="9765258at2"/>
<feature type="domain" description="Cysteine-rich" evidence="6">
    <location>
        <begin position="206"/>
        <end position="291"/>
    </location>
</feature>
<reference evidence="7 8" key="1">
    <citation type="journal article" date="2010" name="J. Bacteriol.">
        <title>Genome sequence of the oligotrophic marine Gammaproteobacterium HTCC2143, isolated from the Oregon Coast.</title>
        <authorList>
            <person name="Oh H.M."/>
            <person name="Kang I."/>
            <person name="Ferriera S."/>
            <person name="Giovannoni S.J."/>
            <person name="Cho J.C."/>
        </authorList>
    </citation>
    <scope>NUCLEOTIDE SEQUENCE [LARGE SCALE GENOMIC DNA]</scope>
    <source>
        <strain evidence="7 8">HTCC2143</strain>
    </source>
</reference>
<evidence type="ECO:0000256" key="4">
    <source>
        <dbReference type="ARBA" id="ARBA00023004"/>
    </source>
</evidence>
<accession>A0YG23</accession>
<organism evidence="7 8">
    <name type="scientific">marine gamma proteobacterium HTCC2143</name>
    <dbReference type="NCBI Taxonomy" id="247633"/>
    <lineage>
        <taxon>Bacteria</taxon>
        <taxon>Pseudomonadati</taxon>
        <taxon>Pseudomonadota</taxon>
        <taxon>Gammaproteobacteria</taxon>
        <taxon>Cellvibrionales</taxon>
        <taxon>Spongiibacteraceae</taxon>
        <taxon>BD1-7 clade</taxon>
    </lineage>
</organism>
<dbReference type="EMBL" id="AAVT01000009">
    <property type="protein sequence ID" value="EAW30273.1"/>
    <property type="molecule type" value="Genomic_DNA"/>
</dbReference>
<keyword evidence="8" id="KW-1185">Reference proteome</keyword>
<dbReference type="InterPro" id="IPR004017">
    <property type="entry name" value="Cys_rich_dom"/>
</dbReference>
<keyword evidence="2" id="KW-0479">Metal-binding</keyword>